<sequence>MRFILMTRATRHSEAGVRPSRESIDAMNAYHEELEKAGVLLAAERLYPSSSGLRMSFSRPGGQPSVTSGPLAEVNELVAGFTLIEV</sequence>
<dbReference type="Pfam" id="PF03795">
    <property type="entry name" value="YCII"/>
    <property type="match status" value="1"/>
</dbReference>
<dbReference type="EMBL" id="JAHZIK010003812">
    <property type="protein sequence ID" value="MBW7462323.1"/>
    <property type="molecule type" value="Genomic_DNA"/>
</dbReference>
<name>A0ABS7CN42_9BACL</name>
<dbReference type="Proteomes" id="UP001519887">
    <property type="component" value="Unassembled WGS sequence"/>
</dbReference>
<reference evidence="3 4" key="1">
    <citation type="submission" date="2021-07" db="EMBL/GenBank/DDBJ databases">
        <title>Paenibacillus radiodurans sp. nov., isolated from the southeastern edge of Tengger Desert.</title>
        <authorList>
            <person name="Zhang G."/>
        </authorList>
    </citation>
    <scope>NUCLEOTIDE SEQUENCE [LARGE SCALE GENOMIC DNA]</scope>
    <source>
        <strain evidence="3 4">CCM 7311</strain>
    </source>
</reference>
<feature type="non-terminal residue" evidence="3">
    <location>
        <position position="86"/>
    </location>
</feature>
<keyword evidence="4" id="KW-1185">Reference proteome</keyword>
<evidence type="ECO:0000259" key="2">
    <source>
        <dbReference type="Pfam" id="PF03795"/>
    </source>
</evidence>
<dbReference type="InterPro" id="IPR005545">
    <property type="entry name" value="YCII"/>
</dbReference>
<comment type="caution">
    <text evidence="3">The sequence shown here is derived from an EMBL/GenBank/DDBJ whole genome shotgun (WGS) entry which is preliminary data.</text>
</comment>
<evidence type="ECO:0000256" key="1">
    <source>
        <dbReference type="ARBA" id="ARBA00007689"/>
    </source>
</evidence>
<protein>
    <submittedName>
        <fullName evidence="3">YciI family protein</fullName>
    </submittedName>
</protein>
<organism evidence="3 4">
    <name type="scientific">Paenibacillus sepulcri</name>
    <dbReference type="NCBI Taxonomy" id="359917"/>
    <lineage>
        <taxon>Bacteria</taxon>
        <taxon>Bacillati</taxon>
        <taxon>Bacillota</taxon>
        <taxon>Bacilli</taxon>
        <taxon>Bacillales</taxon>
        <taxon>Paenibacillaceae</taxon>
        <taxon>Paenibacillus</taxon>
    </lineage>
</organism>
<evidence type="ECO:0000313" key="3">
    <source>
        <dbReference type="EMBL" id="MBW7462323.1"/>
    </source>
</evidence>
<dbReference type="InterPro" id="IPR011008">
    <property type="entry name" value="Dimeric_a/b-barrel"/>
</dbReference>
<dbReference type="PANTHER" id="PTHR35174">
    <property type="entry name" value="BLL7171 PROTEIN-RELATED"/>
    <property type="match status" value="1"/>
</dbReference>
<gene>
    <name evidence="3" type="ORF">K0U00_50555</name>
</gene>
<feature type="domain" description="YCII-related" evidence="2">
    <location>
        <begin position="1"/>
        <end position="86"/>
    </location>
</feature>
<dbReference type="PANTHER" id="PTHR35174:SF4">
    <property type="entry name" value="BLL7163 PROTEIN"/>
    <property type="match status" value="1"/>
</dbReference>
<accession>A0ABS7CN42</accession>
<dbReference type="Gene3D" id="3.30.70.1060">
    <property type="entry name" value="Dimeric alpha+beta barrel"/>
    <property type="match status" value="1"/>
</dbReference>
<proteinExistence type="inferred from homology"/>
<evidence type="ECO:0000313" key="4">
    <source>
        <dbReference type="Proteomes" id="UP001519887"/>
    </source>
</evidence>
<comment type="similarity">
    <text evidence="1">Belongs to the YciI family.</text>
</comment>
<dbReference type="SUPFAM" id="SSF54909">
    <property type="entry name" value="Dimeric alpha+beta barrel"/>
    <property type="match status" value="1"/>
</dbReference>